<name>A0A2M4DH34_ANODA</name>
<keyword evidence="1" id="KW-0812">Transmembrane</keyword>
<feature type="transmembrane region" description="Helical" evidence="1">
    <location>
        <begin position="52"/>
        <end position="72"/>
    </location>
</feature>
<keyword evidence="2" id="KW-0732">Signal</keyword>
<dbReference type="EMBL" id="GGFL01012689">
    <property type="protein sequence ID" value="MBW76867.1"/>
    <property type="molecule type" value="Transcribed_RNA"/>
</dbReference>
<dbReference type="AlphaFoldDB" id="A0A2M4DH34"/>
<proteinExistence type="predicted"/>
<keyword evidence="1" id="KW-0472">Membrane</keyword>
<feature type="transmembrane region" description="Helical" evidence="1">
    <location>
        <begin position="29"/>
        <end position="45"/>
    </location>
</feature>
<sequence length="85" mass="9202">MVMLAGLLACLLVAADAAAAAATLNRLRSISSLGFLVAAVVGVRFDRCIVIILRIQIVIVIVEIGHIELWFLSARFRFGLDAVFF</sequence>
<evidence type="ECO:0008006" key="4">
    <source>
        <dbReference type="Google" id="ProtNLM"/>
    </source>
</evidence>
<keyword evidence="1" id="KW-1133">Transmembrane helix</keyword>
<feature type="chain" id="PRO_5014811630" description="Secreted protein" evidence="2">
    <location>
        <begin position="18"/>
        <end position="85"/>
    </location>
</feature>
<protein>
    <recommendedName>
        <fullName evidence="4">Secreted protein</fullName>
    </recommendedName>
</protein>
<accession>A0A2M4DH34</accession>
<reference evidence="3" key="1">
    <citation type="submission" date="2018-01" db="EMBL/GenBank/DDBJ databases">
        <title>An insight into the sialome of Amazonian anophelines.</title>
        <authorList>
            <person name="Ribeiro J.M."/>
            <person name="Scarpassa V."/>
            <person name="Calvo E."/>
        </authorList>
    </citation>
    <scope>NUCLEOTIDE SEQUENCE</scope>
</reference>
<evidence type="ECO:0000256" key="1">
    <source>
        <dbReference type="SAM" id="Phobius"/>
    </source>
</evidence>
<organism evidence="3">
    <name type="scientific">Anopheles darlingi</name>
    <name type="common">Mosquito</name>
    <dbReference type="NCBI Taxonomy" id="43151"/>
    <lineage>
        <taxon>Eukaryota</taxon>
        <taxon>Metazoa</taxon>
        <taxon>Ecdysozoa</taxon>
        <taxon>Arthropoda</taxon>
        <taxon>Hexapoda</taxon>
        <taxon>Insecta</taxon>
        <taxon>Pterygota</taxon>
        <taxon>Neoptera</taxon>
        <taxon>Endopterygota</taxon>
        <taxon>Diptera</taxon>
        <taxon>Nematocera</taxon>
        <taxon>Culicoidea</taxon>
        <taxon>Culicidae</taxon>
        <taxon>Anophelinae</taxon>
        <taxon>Anopheles</taxon>
    </lineage>
</organism>
<evidence type="ECO:0000256" key="2">
    <source>
        <dbReference type="SAM" id="SignalP"/>
    </source>
</evidence>
<evidence type="ECO:0000313" key="3">
    <source>
        <dbReference type="EMBL" id="MBW76867.1"/>
    </source>
</evidence>
<feature type="signal peptide" evidence="2">
    <location>
        <begin position="1"/>
        <end position="17"/>
    </location>
</feature>